<dbReference type="RefSeq" id="WP_045353638.1">
    <property type="nucleotide sequence ID" value="NZ_AZFZ01000139.1"/>
</dbReference>
<dbReference type="InterPro" id="IPR002514">
    <property type="entry name" value="Transposase_8"/>
</dbReference>
<evidence type="ECO:0000256" key="1">
    <source>
        <dbReference type="SAM" id="Coils"/>
    </source>
</evidence>
<dbReference type="SMR" id="A0A0R1Y783"/>
<name>A0A0R1Y783_9LACO</name>
<keyword evidence="1" id="KW-0175">Coiled coil</keyword>
<dbReference type="Proteomes" id="UP000051010">
    <property type="component" value="Unassembled WGS sequence"/>
</dbReference>
<proteinExistence type="predicted"/>
<feature type="coiled-coil region" evidence="1">
    <location>
        <begin position="52"/>
        <end position="86"/>
    </location>
</feature>
<dbReference type="GO" id="GO:0003677">
    <property type="term" value="F:DNA binding"/>
    <property type="evidence" value="ECO:0007669"/>
    <property type="project" value="InterPro"/>
</dbReference>
<dbReference type="PATRIC" id="fig|1423786.4.peg.514"/>
<evidence type="ECO:0000313" key="2">
    <source>
        <dbReference type="EMBL" id="KRM37653.1"/>
    </source>
</evidence>
<reference evidence="2 3" key="1">
    <citation type="journal article" date="2015" name="Genome Announc.">
        <title>Expanding the biotechnology potential of lactobacilli through comparative genomics of 213 strains and associated genera.</title>
        <authorList>
            <person name="Sun Z."/>
            <person name="Harris H.M."/>
            <person name="McCann A."/>
            <person name="Guo C."/>
            <person name="Argimon S."/>
            <person name="Zhang W."/>
            <person name="Yang X."/>
            <person name="Jeffery I.B."/>
            <person name="Cooney J.C."/>
            <person name="Kagawa T.F."/>
            <person name="Liu W."/>
            <person name="Song Y."/>
            <person name="Salvetti E."/>
            <person name="Wrobel A."/>
            <person name="Rasinkangas P."/>
            <person name="Parkhill J."/>
            <person name="Rea M.C."/>
            <person name="O'Sullivan O."/>
            <person name="Ritari J."/>
            <person name="Douillard F.P."/>
            <person name="Paul Ross R."/>
            <person name="Yang R."/>
            <person name="Briner A.E."/>
            <person name="Felis G.E."/>
            <person name="de Vos W.M."/>
            <person name="Barrangou R."/>
            <person name="Klaenhammer T.R."/>
            <person name="Caufield P.W."/>
            <person name="Cui Y."/>
            <person name="Zhang H."/>
            <person name="O'Toole P.W."/>
        </authorList>
    </citation>
    <scope>NUCLEOTIDE SEQUENCE [LARGE SCALE GENOMIC DNA]</scope>
    <source>
        <strain evidence="2 3">DSM 18390</strain>
    </source>
</reference>
<dbReference type="GO" id="GO:0006313">
    <property type="term" value="P:DNA transposition"/>
    <property type="evidence" value="ECO:0007669"/>
    <property type="project" value="InterPro"/>
</dbReference>
<organism evidence="2 3">
    <name type="scientific">Lentilactobacillus parafarraginis DSM 18390 = JCM 14109</name>
    <dbReference type="NCBI Taxonomy" id="1423786"/>
    <lineage>
        <taxon>Bacteria</taxon>
        <taxon>Bacillati</taxon>
        <taxon>Bacillota</taxon>
        <taxon>Bacilli</taxon>
        <taxon>Lactobacillales</taxon>
        <taxon>Lactobacillaceae</taxon>
        <taxon>Lentilactobacillus</taxon>
    </lineage>
</organism>
<protein>
    <submittedName>
        <fullName evidence="2">Transposase</fullName>
    </submittedName>
</protein>
<dbReference type="GO" id="GO:0004803">
    <property type="term" value="F:transposase activity"/>
    <property type="evidence" value="ECO:0007669"/>
    <property type="project" value="InterPro"/>
</dbReference>
<sequence>MSIRYSQDFKDSLVKLHQEGRSLESLAEEFGPSKDSIAIWVKQATPIMIKGQSKTLKDVKQLEKRLAILEEENEILKRAAILLAKK</sequence>
<accession>A0A0R1Y783</accession>
<dbReference type="GeneID" id="69059652"/>
<evidence type="ECO:0000313" key="3">
    <source>
        <dbReference type="Proteomes" id="UP000051010"/>
    </source>
</evidence>
<dbReference type="SUPFAM" id="SSF46689">
    <property type="entry name" value="Homeodomain-like"/>
    <property type="match status" value="1"/>
</dbReference>
<dbReference type="Pfam" id="PF01527">
    <property type="entry name" value="HTH_Tnp_1"/>
    <property type="match status" value="1"/>
</dbReference>
<dbReference type="AlphaFoldDB" id="A0A0R1Y783"/>
<comment type="caution">
    <text evidence="2">The sequence shown here is derived from an EMBL/GenBank/DDBJ whole genome shotgun (WGS) entry which is preliminary data.</text>
</comment>
<dbReference type="EMBL" id="AZFZ01000139">
    <property type="protein sequence ID" value="KRM37653.1"/>
    <property type="molecule type" value="Genomic_DNA"/>
</dbReference>
<dbReference type="InterPro" id="IPR009057">
    <property type="entry name" value="Homeodomain-like_sf"/>
</dbReference>
<dbReference type="Gene3D" id="1.10.10.60">
    <property type="entry name" value="Homeodomain-like"/>
    <property type="match status" value="1"/>
</dbReference>
<gene>
    <name evidence="2" type="ORF">FD47_GL000491</name>
</gene>